<dbReference type="Proteomes" id="UP000006514">
    <property type="component" value="Unassembled WGS sequence"/>
</dbReference>
<keyword evidence="4" id="KW-0378">Hydrolase</keyword>
<evidence type="ECO:0000256" key="1">
    <source>
        <dbReference type="ARBA" id="ARBA00006886"/>
    </source>
</evidence>
<evidence type="ECO:0000313" key="4">
    <source>
        <dbReference type="EMBL" id="EJD39553.1"/>
    </source>
</evidence>
<gene>
    <name evidence="4" type="ORF">AURDEDRAFT_187302</name>
</gene>
<accession>J0WVW1</accession>
<comment type="similarity">
    <text evidence="1">Belongs to the AB hydrolase superfamily. MetX family.</text>
</comment>
<reference evidence="5" key="1">
    <citation type="journal article" date="2012" name="Science">
        <title>The Paleozoic origin of enzymatic lignin decomposition reconstructed from 31 fungal genomes.</title>
        <authorList>
            <person name="Floudas D."/>
            <person name="Binder M."/>
            <person name="Riley R."/>
            <person name="Barry K."/>
            <person name="Blanchette R.A."/>
            <person name="Henrissat B."/>
            <person name="Martinez A.T."/>
            <person name="Otillar R."/>
            <person name="Spatafora J.W."/>
            <person name="Yadav J.S."/>
            <person name="Aerts A."/>
            <person name="Benoit I."/>
            <person name="Boyd A."/>
            <person name="Carlson A."/>
            <person name="Copeland A."/>
            <person name="Coutinho P.M."/>
            <person name="de Vries R.P."/>
            <person name="Ferreira P."/>
            <person name="Findley K."/>
            <person name="Foster B."/>
            <person name="Gaskell J."/>
            <person name="Glotzer D."/>
            <person name="Gorecki P."/>
            <person name="Heitman J."/>
            <person name="Hesse C."/>
            <person name="Hori C."/>
            <person name="Igarashi K."/>
            <person name="Jurgens J.A."/>
            <person name="Kallen N."/>
            <person name="Kersten P."/>
            <person name="Kohler A."/>
            <person name="Kuees U."/>
            <person name="Kumar T.K.A."/>
            <person name="Kuo A."/>
            <person name="LaButti K."/>
            <person name="Larrondo L.F."/>
            <person name="Lindquist E."/>
            <person name="Ling A."/>
            <person name="Lombard V."/>
            <person name="Lucas S."/>
            <person name="Lundell T."/>
            <person name="Martin R."/>
            <person name="McLaughlin D.J."/>
            <person name="Morgenstern I."/>
            <person name="Morin E."/>
            <person name="Murat C."/>
            <person name="Nagy L.G."/>
            <person name="Nolan M."/>
            <person name="Ohm R.A."/>
            <person name="Patyshakuliyeva A."/>
            <person name="Rokas A."/>
            <person name="Ruiz-Duenas F.J."/>
            <person name="Sabat G."/>
            <person name="Salamov A."/>
            <person name="Samejima M."/>
            <person name="Schmutz J."/>
            <person name="Slot J.C."/>
            <person name="St John F."/>
            <person name="Stenlid J."/>
            <person name="Sun H."/>
            <person name="Sun S."/>
            <person name="Syed K."/>
            <person name="Tsang A."/>
            <person name="Wiebenga A."/>
            <person name="Young D."/>
            <person name="Pisabarro A."/>
            <person name="Eastwood D.C."/>
            <person name="Martin F."/>
            <person name="Cullen D."/>
            <person name="Grigoriev I.V."/>
            <person name="Hibbett D.S."/>
        </authorList>
    </citation>
    <scope>NUCLEOTIDE SEQUENCE [LARGE SCALE GENOMIC DNA]</scope>
    <source>
        <strain evidence="5">TFB10046</strain>
    </source>
</reference>
<proteinExistence type="inferred from homology"/>
<dbReference type="OrthoDB" id="9972683at2759"/>
<dbReference type="OMA" id="MGGMQTW"/>
<dbReference type="EMBL" id="JH687812">
    <property type="protein sequence ID" value="EJD39553.1"/>
    <property type="molecule type" value="Genomic_DNA"/>
</dbReference>
<feature type="domain" description="AB hydrolase-1" evidence="3">
    <location>
        <begin position="50"/>
        <end position="277"/>
    </location>
</feature>
<dbReference type="AlphaFoldDB" id="J0WVW1"/>
<dbReference type="GO" id="GO:0009086">
    <property type="term" value="P:methionine biosynthetic process"/>
    <property type="evidence" value="ECO:0007669"/>
    <property type="project" value="TreeGrafter"/>
</dbReference>
<keyword evidence="5" id="KW-1185">Reference proteome</keyword>
<evidence type="ECO:0000313" key="5">
    <source>
        <dbReference type="Proteomes" id="UP000006514"/>
    </source>
</evidence>
<dbReference type="GO" id="GO:0004414">
    <property type="term" value="F:homoserine O-acetyltransferase activity"/>
    <property type="evidence" value="ECO:0007669"/>
    <property type="project" value="TreeGrafter"/>
</dbReference>
<dbReference type="eggNOG" id="ENOG502SI4H">
    <property type="taxonomic scope" value="Eukaryota"/>
</dbReference>
<name>J0WVW1_AURST</name>
<dbReference type="InParanoid" id="J0WVW1"/>
<dbReference type="KEGG" id="adl:AURDEDRAFT_187302"/>
<evidence type="ECO:0000259" key="3">
    <source>
        <dbReference type="Pfam" id="PF00561"/>
    </source>
</evidence>
<dbReference type="GO" id="GO:0009092">
    <property type="term" value="P:homoserine metabolic process"/>
    <property type="evidence" value="ECO:0007669"/>
    <property type="project" value="TreeGrafter"/>
</dbReference>
<dbReference type="Pfam" id="PF00561">
    <property type="entry name" value="Abhydrolase_1"/>
    <property type="match status" value="1"/>
</dbReference>
<dbReference type="NCBIfam" id="NF005071">
    <property type="entry name" value="PRK06489.1"/>
    <property type="match status" value="1"/>
</dbReference>
<dbReference type="InterPro" id="IPR000073">
    <property type="entry name" value="AB_hydrolase_1"/>
</dbReference>
<dbReference type="InterPro" id="IPR008220">
    <property type="entry name" value="HAT_MetX-like"/>
</dbReference>
<sequence>MNGLAIAEGDFTVREFTFQSGERLPELRLHYRTLGALLQRPNPSGTHTSNAVLILHGTTGSGAGFLTPEFAGVLFTPGGLLDAQDYFIVLPDGIGHGGSSKPSDGLGRAFPKYTYDDMVRAQYLLLTEHLGVRSLRLALGTSMGGMHVWTWAHTYPDFVDALMPLASQPVMIAGLNRMRRKIILDALSRAPADLLTALGILREMTATPRLFQKQWSTRESADAALEEYLVRGLQTQNADDMLYAFDSSREYDPAPHLEKIVAPLVAINSADDVVNPPELGVMEANIKRVKRGRYVLIPASDATRGHGTHSLPAIWQDELHQLLSLSKQ</sequence>
<keyword evidence="2" id="KW-0808">Transferase</keyword>
<dbReference type="SUPFAM" id="SSF53474">
    <property type="entry name" value="alpha/beta-Hydrolases"/>
    <property type="match status" value="1"/>
</dbReference>
<dbReference type="PANTHER" id="PTHR32268">
    <property type="entry name" value="HOMOSERINE O-ACETYLTRANSFERASE"/>
    <property type="match status" value="1"/>
</dbReference>
<dbReference type="InterPro" id="IPR029058">
    <property type="entry name" value="AB_hydrolase_fold"/>
</dbReference>
<dbReference type="PANTHER" id="PTHR32268:SF11">
    <property type="entry name" value="HOMOSERINE O-ACETYLTRANSFERASE"/>
    <property type="match status" value="1"/>
</dbReference>
<evidence type="ECO:0000256" key="2">
    <source>
        <dbReference type="ARBA" id="ARBA00022679"/>
    </source>
</evidence>
<dbReference type="GO" id="GO:0016787">
    <property type="term" value="F:hydrolase activity"/>
    <property type="evidence" value="ECO:0007669"/>
    <property type="project" value="UniProtKB-KW"/>
</dbReference>
<dbReference type="Gene3D" id="3.40.50.1820">
    <property type="entry name" value="alpha/beta hydrolase"/>
    <property type="match status" value="1"/>
</dbReference>
<protein>
    <submittedName>
        <fullName evidence="4">Alpha/beta hydrolase protein</fullName>
    </submittedName>
</protein>
<organism evidence="4 5">
    <name type="scientific">Auricularia subglabra (strain TFB-10046 / SS5)</name>
    <name type="common">White-rot fungus</name>
    <name type="synonym">Auricularia delicata (strain TFB10046)</name>
    <dbReference type="NCBI Taxonomy" id="717982"/>
    <lineage>
        <taxon>Eukaryota</taxon>
        <taxon>Fungi</taxon>
        <taxon>Dikarya</taxon>
        <taxon>Basidiomycota</taxon>
        <taxon>Agaricomycotina</taxon>
        <taxon>Agaricomycetes</taxon>
        <taxon>Auriculariales</taxon>
        <taxon>Auriculariaceae</taxon>
        <taxon>Auricularia</taxon>
    </lineage>
</organism>